<comment type="caution">
    <text evidence="1">The sequence shown here is derived from an EMBL/GenBank/DDBJ whole genome shotgun (WGS) entry which is preliminary data.</text>
</comment>
<sequence length="211" mass="22752">MLVHFDVPLGFSSMPMGMSMEQSQLYLRERLRDAGEMAAEIEPQAARRIHDISHLLNQAGVIYAGGSLGRVGDQPSVATLLITAQNFSYGSDTRIAAEGAMLAFTAARGKDWTGQVYDLPCGPAALAMGIRAQPLPPPEESADPAYAPVAELHAFVPVPDHATAADQYMLTATFTTPSVQHWEVYMPPMVELLRSITFEEQAKATCPSTSS</sequence>
<gene>
    <name evidence="1" type="ORF">RM590_11440</name>
</gene>
<name>A0ABU2MNM3_9ACTN</name>
<dbReference type="Proteomes" id="UP001183246">
    <property type="component" value="Unassembled WGS sequence"/>
</dbReference>
<evidence type="ECO:0000313" key="2">
    <source>
        <dbReference type="Proteomes" id="UP001183246"/>
    </source>
</evidence>
<accession>A0ABU2MNM3</accession>
<organism evidence="1 2">
    <name type="scientific">Streptomyces litchfieldiae</name>
    <dbReference type="NCBI Taxonomy" id="3075543"/>
    <lineage>
        <taxon>Bacteria</taxon>
        <taxon>Bacillati</taxon>
        <taxon>Actinomycetota</taxon>
        <taxon>Actinomycetes</taxon>
        <taxon>Kitasatosporales</taxon>
        <taxon>Streptomycetaceae</taxon>
        <taxon>Streptomyces</taxon>
    </lineage>
</organism>
<keyword evidence="2" id="KW-1185">Reference proteome</keyword>
<evidence type="ECO:0000313" key="1">
    <source>
        <dbReference type="EMBL" id="MDT0343222.1"/>
    </source>
</evidence>
<dbReference type="EMBL" id="JAVREL010000005">
    <property type="protein sequence ID" value="MDT0343222.1"/>
    <property type="molecule type" value="Genomic_DNA"/>
</dbReference>
<proteinExistence type="predicted"/>
<dbReference type="RefSeq" id="WP_311704356.1">
    <property type="nucleotide sequence ID" value="NZ_JAVREL010000005.1"/>
</dbReference>
<protein>
    <submittedName>
        <fullName evidence="1">Uncharacterized protein</fullName>
    </submittedName>
</protein>
<reference evidence="2" key="1">
    <citation type="submission" date="2023-07" db="EMBL/GenBank/DDBJ databases">
        <title>30 novel species of actinomycetes from the DSMZ collection.</title>
        <authorList>
            <person name="Nouioui I."/>
        </authorList>
    </citation>
    <scope>NUCLEOTIDE SEQUENCE [LARGE SCALE GENOMIC DNA]</scope>
    <source>
        <strain evidence="2">DSM 44938</strain>
    </source>
</reference>